<feature type="transmembrane region" description="Helical" evidence="2">
    <location>
        <begin position="190"/>
        <end position="209"/>
    </location>
</feature>
<dbReference type="EMBL" id="BLLK01000022">
    <property type="protein sequence ID" value="GFH46693.1"/>
    <property type="molecule type" value="Genomic_DNA"/>
</dbReference>
<keyword evidence="2" id="KW-0812">Transmembrane</keyword>
<keyword evidence="2" id="KW-1133">Transmembrane helix</keyword>
<feature type="transmembrane region" description="Helical" evidence="2">
    <location>
        <begin position="229"/>
        <end position="249"/>
    </location>
</feature>
<feature type="compositionally biased region" description="Polar residues" evidence="1">
    <location>
        <begin position="59"/>
        <end position="71"/>
    </location>
</feature>
<feature type="region of interest" description="Disordered" evidence="1">
    <location>
        <begin position="22"/>
        <end position="71"/>
    </location>
</feature>
<reference evidence="3 4" key="1">
    <citation type="journal article" date="2021" name="Sci. Rep.">
        <title>The genome of the diatom Chaetoceros tenuissimus carries an ancient integrated fragment of an extant virus.</title>
        <authorList>
            <person name="Hongo Y."/>
            <person name="Kimura K."/>
            <person name="Takaki Y."/>
            <person name="Yoshida Y."/>
            <person name="Baba S."/>
            <person name="Kobayashi G."/>
            <person name="Nagasaki K."/>
            <person name="Hano T."/>
            <person name="Tomaru Y."/>
        </authorList>
    </citation>
    <scope>NUCLEOTIDE SEQUENCE [LARGE SCALE GENOMIC DNA]</scope>
    <source>
        <strain evidence="3 4">NIES-3715</strain>
    </source>
</reference>
<evidence type="ECO:0000256" key="2">
    <source>
        <dbReference type="SAM" id="Phobius"/>
    </source>
</evidence>
<accession>A0AAD3CJE0</accession>
<comment type="caution">
    <text evidence="3">The sequence shown here is derived from an EMBL/GenBank/DDBJ whole genome shotgun (WGS) entry which is preliminary data.</text>
</comment>
<sequence length="515" mass="53939">MAKSNTWTNSVGSSALTSVENLAQSVTRANEDPYTPLSKRKEEVSPDRGTGNTAPVFRNSDTSPKAYNKNQNRKVVQSALESLERDMQLLDNITAEKPQLSQLEITLLTVSVALSGSGPLFFPAEQGYKIAEVLAPACAAFSAAIGIGAEYTGKVAVADGKEVAACTLQCAAESEALLAKAERVKAVSPLCVGISATAATLSLVAPVVVESFSKAIGATSGTPFRVMNEFYLLSPLVGVLSAAVASLSLQETRQFASRAISVGNRRFAKSGLVGRTWLSLSEQIEQGTIKTTERWKSFAWNVLPAPIIGSLIPGELSTKAVIVSAFAAAQCAYFLAESESALARGTDAVALKSRSAAVADTYANQGSRSAAILPFTSALSSLCAAATAAIVELPWLESLAAIGGVKGAVASAGLVSFFPFTASLFAAAASVSKARCEVDSEAAIQAASTLALEYDEDDDPILQPFTGVIDLIRVTVSTSWKSFKMSRLSRNVLQPIASRLKSIFRRSNNGGEETA</sequence>
<evidence type="ECO:0000256" key="1">
    <source>
        <dbReference type="SAM" id="MobiDB-lite"/>
    </source>
</evidence>
<evidence type="ECO:0000313" key="4">
    <source>
        <dbReference type="Proteomes" id="UP001054902"/>
    </source>
</evidence>
<organism evidence="3 4">
    <name type="scientific">Chaetoceros tenuissimus</name>
    <dbReference type="NCBI Taxonomy" id="426638"/>
    <lineage>
        <taxon>Eukaryota</taxon>
        <taxon>Sar</taxon>
        <taxon>Stramenopiles</taxon>
        <taxon>Ochrophyta</taxon>
        <taxon>Bacillariophyta</taxon>
        <taxon>Coscinodiscophyceae</taxon>
        <taxon>Chaetocerotophycidae</taxon>
        <taxon>Chaetocerotales</taxon>
        <taxon>Chaetocerotaceae</taxon>
        <taxon>Chaetoceros</taxon>
    </lineage>
</organism>
<proteinExistence type="predicted"/>
<evidence type="ECO:0000313" key="3">
    <source>
        <dbReference type="EMBL" id="GFH46693.1"/>
    </source>
</evidence>
<keyword evidence="4" id="KW-1185">Reference proteome</keyword>
<gene>
    <name evidence="3" type="ORF">CTEN210_03167</name>
</gene>
<keyword evidence="2" id="KW-0472">Membrane</keyword>
<feature type="transmembrane region" description="Helical" evidence="2">
    <location>
        <begin position="372"/>
        <end position="396"/>
    </location>
</feature>
<feature type="transmembrane region" description="Helical" evidence="2">
    <location>
        <begin position="408"/>
        <end position="431"/>
    </location>
</feature>
<dbReference type="Proteomes" id="UP001054902">
    <property type="component" value="Unassembled WGS sequence"/>
</dbReference>
<name>A0AAD3CJE0_9STRA</name>
<dbReference type="AlphaFoldDB" id="A0AAD3CJE0"/>
<protein>
    <submittedName>
        <fullName evidence="3">Uncharacterized protein</fullName>
    </submittedName>
</protein>